<dbReference type="Proteomes" id="UP000266234">
    <property type="component" value="Unassembled WGS sequence"/>
</dbReference>
<sequence length="153" mass="15894">MVQLNVIVGSLGLFVLGASAGPCRPTDATTTLVISETATTTTALTTATATETTALATTTSAAPEEPACSIESPQFGFSNEYEVYCDSFAGSTTPIGSIYFANTLVECLDHCDDSPGCVGVNYITTVDRPYCTIWSNAGSFGQQKGVVLAKRVV</sequence>
<comment type="caution">
    <text evidence="2">The sequence shown here is derived from an EMBL/GenBank/DDBJ whole genome shotgun (WGS) entry which is preliminary data.</text>
</comment>
<dbReference type="AlphaFoldDB" id="A0A395SA29"/>
<evidence type="ECO:0008006" key="4">
    <source>
        <dbReference type="Google" id="ProtNLM"/>
    </source>
</evidence>
<accession>A0A395SA29</accession>
<evidence type="ECO:0000313" key="2">
    <source>
        <dbReference type="EMBL" id="RGP69075.1"/>
    </source>
</evidence>
<feature type="signal peptide" evidence="1">
    <location>
        <begin position="1"/>
        <end position="20"/>
    </location>
</feature>
<keyword evidence="1" id="KW-0732">Signal</keyword>
<proteinExistence type="predicted"/>
<feature type="chain" id="PRO_5017252108" description="Apple domain-containing protein" evidence="1">
    <location>
        <begin position="21"/>
        <end position="153"/>
    </location>
</feature>
<protein>
    <recommendedName>
        <fullName evidence="4">Apple domain-containing protein</fullName>
    </recommendedName>
</protein>
<dbReference type="EMBL" id="PXOG01000186">
    <property type="protein sequence ID" value="RGP69075.1"/>
    <property type="molecule type" value="Genomic_DNA"/>
</dbReference>
<organism evidence="2 3">
    <name type="scientific">Fusarium longipes</name>
    <dbReference type="NCBI Taxonomy" id="694270"/>
    <lineage>
        <taxon>Eukaryota</taxon>
        <taxon>Fungi</taxon>
        <taxon>Dikarya</taxon>
        <taxon>Ascomycota</taxon>
        <taxon>Pezizomycotina</taxon>
        <taxon>Sordariomycetes</taxon>
        <taxon>Hypocreomycetidae</taxon>
        <taxon>Hypocreales</taxon>
        <taxon>Nectriaceae</taxon>
        <taxon>Fusarium</taxon>
    </lineage>
</organism>
<evidence type="ECO:0000313" key="3">
    <source>
        <dbReference type="Proteomes" id="UP000266234"/>
    </source>
</evidence>
<gene>
    <name evidence="2" type="ORF">FLONG3_7928</name>
</gene>
<dbReference type="OrthoDB" id="5099345at2759"/>
<name>A0A395SA29_9HYPO</name>
<reference evidence="2 3" key="1">
    <citation type="journal article" date="2018" name="PLoS Pathog.">
        <title>Evolution of structural diversity of trichothecenes, a family of toxins produced by plant pathogenic and entomopathogenic fungi.</title>
        <authorList>
            <person name="Proctor R.H."/>
            <person name="McCormick S.P."/>
            <person name="Kim H.S."/>
            <person name="Cardoza R.E."/>
            <person name="Stanley A.M."/>
            <person name="Lindo L."/>
            <person name="Kelly A."/>
            <person name="Brown D.W."/>
            <person name="Lee T."/>
            <person name="Vaughan M.M."/>
            <person name="Alexander N.J."/>
            <person name="Busman M."/>
            <person name="Gutierrez S."/>
        </authorList>
    </citation>
    <scope>NUCLEOTIDE SEQUENCE [LARGE SCALE GENOMIC DNA]</scope>
    <source>
        <strain evidence="2 3">NRRL 20695</strain>
    </source>
</reference>
<evidence type="ECO:0000256" key="1">
    <source>
        <dbReference type="SAM" id="SignalP"/>
    </source>
</evidence>
<keyword evidence="3" id="KW-1185">Reference proteome</keyword>